<dbReference type="PANTHER" id="PTHR30619">
    <property type="entry name" value="DNA INTERNALIZATION/COMPETENCE PROTEIN COMEC/REC2"/>
    <property type="match status" value="1"/>
</dbReference>
<dbReference type="PANTHER" id="PTHR30619:SF1">
    <property type="entry name" value="RECOMBINATION PROTEIN 2"/>
    <property type="match status" value="1"/>
</dbReference>
<feature type="region of interest" description="Disordered" evidence="1">
    <location>
        <begin position="1"/>
        <end position="64"/>
    </location>
</feature>
<feature type="compositionally biased region" description="Acidic residues" evidence="1">
    <location>
        <begin position="44"/>
        <end position="58"/>
    </location>
</feature>
<protein>
    <submittedName>
        <fullName evidence="2">Beta-lactamase superfamily II metal-dependent hydrolase</fullName>
    </submittedName>
</protein>
<evidence type="ECO:0000313" key="2">
    <source>
        <dbReference type="EMBL" id="ROO86106.1"/>
    </source>
</evidence>
<name>A0A3N1CXY6_9ACTN</name>
<accession>A0A3N1CXY6</accession>
<feature type="compositionally biased region" description="Basic and acidic residues" evidence="1">
    <location>
        <begin position="18"/>
        <end position="33"/>
    </location>
</feature>
<feature type="compositionally biased region" description="Basic and acidic residues" evidence="1">
    <location>
        <begin position="1"/>
        <end position="10"/>
    </location>
</feature>
<dbReference type="EMBL" id="RJKE01000001">
    <property type="protein sequence ID" value="ROO86106.1"/>
    <property type="molecule type" value="Genomic_DNA"/>
</dbReference>
<proteinExistence type="predicted"/>
<dbReference type="InterPro" id="IPR052159">
    <property type="entry name" value="Competence_DNA_uptake"/>
</dbReference>
<dbReference type="GO" id="GO:0016787">
    <property type="term" value="F:hydrolase activity"/>
    <property type="evidence" value="ECO:0007669"/>
    <property type="project" value="UniProtKB-KW"/>
</dbReference>
<organism evidence="2 3">
    <name type="scientific">Actinocorallia herbida</name>
    <dbReference type="NCBI Taxonomy" id="58109"/>
    <lineage>
        <taxon>Bacteria</taxon>
        <taxon>Bacillati</taxon>
        <taxon>Actinomycetota</taxon>
        <taxon>Actinomycetes</taxon>
        <taxon>Streptosporangiales</taxon>
        <taxon>Thermomonosporaceae</taxon>
        <taxon>Actinocorallia</taxon>
    </lineage>
</organism>
<gene>
    <name evidence="2" type="ORF">EDD29_3669</name>
</gene>
<evidence type="ECO:0000256" key="1">
    <source>
        <dbReference type="SAM" id="MobiDB-lite"/>
    </source>
</evidence>
<dbReference type="InterPro" id="IPR036866">
    <property type="entry name" value="RibonucZ/Hydroxyglut_hydro"/>
</dbReference>
<keyword evidence="3" id="KW-1185">Reference proteome</keyword>
<dbReference type="Gene3D" id="3.60.15.10">
    <property type="entry name" value="Ribonuclease Z/Hydroxyacylglutathione hydrolase-like"/>
    <property type="match status" value="1"/>
</dbReference>
<evidence type="ECO:0000313" key="3">
    <source>
        <dbReference type="Proteomes" id="UP000272400"/>
    </source>
</evidence>
<comment type="caution">
    <text evidence="2">The sequence shown here is derived from an EMBL/GenBank/DDBJ whole genome shotgun (WGS) entry which is preliminary data.</text>
</comment>
<dbReference type="Proteomes" id="UP000272400">
    <property type="component" value="Unassembled WGS sequence"/>
</dbReference>
<sequence length="422" mass="47357">MKRNRTERVSRSTSSSEEAPKGRTRDEVKRDRPLQLAETITMIQDDEPAPSEDEDDITDVPPISAKPVTDAKIKIGGTRGDGFFYLTFLAVGQGDCAIMATPEGKILMIDCGTNGTGGRRAETLARCREVVLKPRYMQDTTRVHALILTHPDKDHYYWIPQVFPEGVSFGSIYYSGSFAKYKTGKTARFLRRRCPSADRKHVYHYQDDDDLPVRTLGGDDVPVRTRPGQVDCLIGDAIRIVDEPHCKISILAAEVPQTHRNDKGDKVNTFSVVTLIEVFDDRILIVGDATFSTEAYLMARHPAKITDLSLLQVGHHGSVTTSSLPAFVAMTNPAQAVICSAERIETNHLPRREVVDRYLDLMEGRDDTVLEPELHKIYCWQPGSRGGATRRFHRRKLWTDVPLWSTGTGRFDYVPDKPESVD</sequence>
<keyword evidence="2" id="KW-0378">Hydrolase</keyword>
<dbReference type="AlphaFoldDB" id="A0A3N1CXY6"/>
<reference evidence="2 3" key="1">
    <citation type="submission" date="2018-11" db="EMBL/GenBank/DDBJ databases">
        <title>Sequencing the genomes of 1000 actinobacteria strains.</title>
        <authorList>
            <person name="Klenk H.-P."/>
        </authorList>
    </citation>
    <scope>NUCLEOTIDE SEQUENCE [LARGE SCALE GENOMIC DNA]</scope>
    <source>
        <strain evidence="2 3">DSM 44254</strain>
    </source>
</reference>
<dbReference type="SUPFAM" id="SSF56281">
    <property type="entry name" value="Metallo-hydrolase/oxidoreductase"/>
    <property type="match status" value="1"/>
</dbReference>